<dbReference type="InterPro" id="IPR027417">
    <property type="entry name" value="P-loop_NTPase"/>
</dbReference>
<dbReference type="InterPro" id="IPR001482">
    <property type="entry name" value="T2SS/T4SS_dom"/>
</dbReference>
<accession>A0A486XVE6</accession>
<keyword evidence="2" id="KW-0547">Nucleotide-binding</keyword>
<evidence type="ECO:0000259" key="4">
    <source>
        <dbReference type="PROSITE" id="PS00662"/>
    </source>
</evidence>
<comment type="similarity">
    <text evidence="1">Belongs to the GSP E family.</text>
</comment>
<dbReference type="PROSITE" id="PS00662">
    <property type="entry name" value="T2SP_E"/>
    <property type="match status" value="1"/>
</dbReference>
<dbReference type="InterPro" id="IPR037257">
    <property type="entry name" value="T2SS_E_N_sf"/>
</dbReference>
<organism evidence="5">
    <name type="scientific">Rheinheimera sp. BAL341</name>
    <dbReference type="NCBI Taxonomy" id="1708203"/>
    <lineage>
        <taxon>Bacteria</taxon>
        <taxon>Pseudomonadati</taxon>
        <taxon>Pseudomonadota</taxon>
        <taxon>Gammaproteobacteria</taxon>
        <taxon>Chromatiales</taxon>
        <taxon>Chromatiaceae</taxon>
        <taxon>Rheinheimera</taxon>
    </lineage>
</organism>
<feature type="domain" description="Bacterial type II secretion system protein E" evidence="4">
    <location>
        <begin position="383"/>
        <end position="397"/>
    </location>
</feature>
<dbReference type="PANTHER" id="PTHR30258:SF1">
    <property type="entry name" value="PROTEIN TRANSPORT PROTEIN HOFB HOMOLOG"/>
    <property type="match status" value="1"/>
</dbReference>
<dbReference type="Gene3D" id="3.40.50.300">
    <property type="entry name" value="P-loop containing nucleotide triphosphate hydrolases"/>
    <property type="match status" value="1"/>
</dbReference>
<dbReference type="Gene3D" id="3.30.450.90">
    <property type="match status" value="1"/>
</dbReference>
<dbReference type="GO" id="GO:0016887">
    <property type="term" value="F:ATP hydrolysis activity"/>
    <property type="evidence" value="ECO:0007669"/>
    <property type="project" value="TreeGrafter"/>
</dbReference>
<dbReference type="GO" id="GO:0005524">
    <property type="term" value="F:ATP binding"/>
    <property type="evidence" value="ECO:0007669"/>
    <property type="project" value="UniProtKB-KW"/>
</dbReference>
<dbReference type="SMART" id="SM00382">
    <property type="entry name" value="AAA"/>
    <property type="match status" value="1"/>
</dbReference>
<proteinExistence type="inferred from homology"/>
<reference evidence="5" key="1">
    <citation type="submission" date="2019-04" db="EMBL/GenBank/DDBJ databases">
        <authorList>
            <person name="Brambilla D."/>
        </authorList>
    </citation>
    <scope>NUCLEOTIDE SEQUENCE</scope>
    <source>
        <strain evidence="5">BAL1</strain>
    </source>
</reference>
<dbReference type="EMBL" id="CAAJGR010000034">
    <property type="protein sequence ID" value="VHO06537.1"/>
    <property type="molecule type" value="Genomic_DNA"/>
</dbReference>
<keyword evidence="3" id="KW-0067">ATP-binding</keyword>
<evidence type="ECO:0000256" key="2">
    <source>
        <dbReference type="ARBA" id="ARBA00022741"/>
    </source>
</evidence>
<dbReference type="CDD" id="cd01129">
    <property type="entry name" value="PulE-GspE-like"/>
    <property type="match status" value="1"/>
</dbReference>
<evidence type="ECO:0000256" key="1">
    <source>
        <dbReference type="ARBA" id="ARBA00006611"/>
    </source>
</evidence>
<dbReference type="PANTHER" id="PTHR30258">
    <property type="entry name" value="TYPE II SECRETION SYSTEM PROTEIN GSPE-RELATED"/>
    <property type="match status" value="1"/>
</dbReference>
<dbReference type="Pfam" id="PF00437">
    <property type="entry name" value="T2SSE"/>
    <property type="match status" value="1"/>
</dbReference>
<protein>
    <submittedName>
        <fullName evidence="5">Type IV fimbrial assembly, ATPase PilB</fullName>
    </submittedName>
</protein>
<dbReference type="InterPro" id="IPR003593">
    <property type="entry name" value="AAA+_ATPase"/>
</dbReference>
<dbReference type="SUPFAM" id="SSF52540">
    <property type="entry name" value="P-loop containing nucleoside triphosphate hydrolases"/>
    <property type="match status" value="1"/>
</dbReference>
<dbReference type="AlphaFoldDB" id="A0A486XVE6"/>
<evidence type="ECO:0000313" key="5">
    <source>
        <dbReference type="EMBL" id="VHO06537.1"/>
    </source>
</evidence>
<sequence length="567" mass="62767">MLNVSALLTNDFNVAAEDLQKALVYQQRNGSRLEQILIRMGALSSELLPHYYSAVFQLPLLLDEAIPSAEALINLFNALEPLLNKTQLNRLVDKGVVPVAASWNDSELNALTIACINPAETGEQEFLAATLNGCELQVLVCTEEQLAGLQFQLQNSDASVAGVIDLSMLEEDRLRELASEAPTVNLLNNLIAKGLRRRASDMHIEPWKKKGRVRYRIDGVLHDADIIPAQMLLPVVTRLKLLSRMDIAEKRRPQDGKIELRVDGRNVDIRVSALPVGEGESVVMRFLLQDALSYDIKTLGIEADIEQHLLQDLQTTSGVILMTGPTGSGKTTSLYSFLSRRNEPGVKIITIEDPVEYQLDGINQVQVQSDIDYTFASALRSVVRQDPDIIMVGEIRDYETASIALQSALTGHLVFSTLHTNDAPSAFTRLLDLGVEEFLLSAAVKVVLAQRLVRKLCPHCAEPEHESAKTVERLNLGWLAVQQKITPQFKKEVGCEHCGYTGYLGRVAIIEYLKCDDELRQLFGKPGFLTQAALLNKQRGFRNLLQDGVLKAMRGETTLAEVLRVAG</sequence>
<dbReference type="GO" id="GO:0005886">
    <property type="term" value="C:plasma membrane"/>
    <property type="evidence" value="ECO:0007669"/>
    <property type="project" value="TreeGrafter"/>
</dbReference>
<gene>
    <name evidence="5" type="ORF">BAL341_3551</name>
</gene>
<evidence type="ECO:0000256" key="3">
    <source>
        <dbReference type="ARBA" id="ARBA00022840"/>
    </source>
</evidence>
<dbReference type="SUPFAM" id="SSF160246">
    <property type="entry name" value="EspE N-terminal domain-like"/>
    <property type="match status" value="1"/>
</dbReference>
<dbReference type="FunFam" id="3.40.50.300:FF:000398">
    <property type="entry name" value="Type IV pilus assembly ATPase PilB"/>
    <property type="match status" value="1"/>
</dbReference>
<name>A0A486XVE6_9GAMM</name>